<feature type="transmembrane region" description="Helical" evidence="7">
    <location>
        <begin position="289"/>
        <end position="307"/>
    </location>
</feature>
<dbReference type="Pfam" id="PF01757">
    <property type="entry name" value="Acyl_transf_3"/>
    <property type="match status" value="1"/>
</dbReference>
<feature type="transmembrane region" description="Helical" evidence="7">
    <location>
        <begin position="12"/>
        <end position="32"/>
    </location>
</feature>
<dbReference type="GO" id="GO:0005886">
    <property type="term" value="C:plasma membrane"/>
    <property type="evidence" value="ECO:0007669"/>
    <property type="project" value="UniProtKB-SubCell"/>
</dbReference>
<dbReference type="Proteomes" id="UP000180057">
    <property type="component" value="Unassembled WGS sequence"/>
</dbReference>
<feature type="domain" description="Acyltransferase 3" evidence="8">
    <location>
        <begin position="10"/>
        <end position="330"/>
    </location>
</feature>
<keyword evidence="6 7" id="KW-0472">Membrane</keyword>
<dbReference type="PANTHER" id="PTHR40074">
    <property type="entry name" value="O-ACETYLTRANSFERASE WECH"/>
    <property type="match status" value="1"/>
</dbReference>
<comment type="subcellular location">
    <subcellularLocation>
        <location evidence="1">Cell membrane</location>
        <topology evidence="1">Multi-pass membrane protein</topology>
    </subcellularLocation>
</comment>
<evidence type="ECO:0000256" key="7">
    <source>
        <dbReference type="SAM" id="Phobius"/>
    </source>
</evidence>
<dbReference type="AlphaFoldDB" id="A0A1S2M295"/>
<dbReference type="RefSeq" id="WP_071390520.1">
    <property type="nucleotide sequence ID" value="NZ_MLQS01000024.1"/>
</dbReference>
<evidence type="ECO:0000256" key="1">
    <source>
        <dbReference type="ARBA" id="ARBA00004651"/>
    </source>
</evidence>
<dbReference type="GO" id="GO:0009246">
    <property type="term" value="P:enterobacterial common antigen biosynthetic process"/>
    <property type="evidence" value="ECO:0007669"/>
    <property type="project" value="TreeGrafter"/>
</dbReference>
<evidence type="ECO:0000256" key="2">
    <source>
        <dbReference type="ARBA" id="ARBA00007400"/>
    </source>
</evidence>
<dbReference type="STRING" id="472963.BKP45_15065"/>
<dbReference type="EMBL" id="MLQS01000024">
    <property type="protein sequence ID" value="OIJ18848.1"/>
    <property type="molecule type" value="Genomic_DNA"/>
</dbReference>
<evidence type="ECO:0000256" key="4">
    <source>
        <dbReference type="ARBA" id="ARBA00022692"/>
    </source>
</evidence>
<reference evidence="9 10" key="1">
    <citation type="submission" date="2016-10" db="EMBL/GenBank/DDBJ databases">
        <title>Draft genome sequences of four alkaliphilic bacteria belonging to the Anaerobacillus genus.</title>
        <authorList>
            <person name="Bassil N.M."/>
            <person name="Lloyd J.R."/>
        </authorList>
    </citation>
    <scope>NUCLEOTIDE SEQUENCE [LARGE SCALE GENOMIC DNA]</scope>
    <source>
        <strain evidence="9 10">DSM 22531</strain>
    </source>
</reference>
<dbReference type="OrthoDB" id="65129at2"/>
<comment type="similarity">
    <text evidence="2">Belongs to the acyltransferase 3 family.</text>
</comment>
<name>A0A1S2M295_9BACI</name>
<gene>
    <name evidence="9" type="ORF">BKP45_15065</name>
</gene>
<protein>
    <recommendedName>
        <fullName evidence="8">Acyltransferase 3 domain-containing protein</fullName>
    </recommendedName>
</protein>
<keyword evidence="10" id="KW-1185">Reference proteome</keyword>
<feature type="transmembrane region" description="Helical" evidence="7">
    <location>
        <begin position="89"/>
        <end position="105"/>
    </location>
</feature>
<dbReference type="PANTHER" id="PTHR40074:SF2">
    <property type="entry name" value="O-ACETYLTRANSFERASE WECH"/>
    <property type="match status" value="1"/>
</dbReference>
<evidence type="ECO:0000259" key="8">
    <source>
        <dbReference type="Pfam" id="PF01757"/>
    </source>
</evidence>
<keyword evidence="5 7" id="KW-1133">Transmembrane helix</keyword>
<comment type="caution">
    <text evidence="9">The sequence shown here is derived from an EMBL/GenBank/DDBJ whole genome shotgun (WGS) entry which is preliminary data.</text>
</comment>
<dbReference type="GO" id="GO:0016413">
    <property type="term" value="F:O-acetyltransferase activity"/>
    <property type="evidence" value="ECO:0007669"/>
    <property type="project" value="TreeGrafter"/>
</dbReference>
<feature type="transmembrane region" description="Helical" evidence="7">
    <location>
        <begin position="52"/>
        <end position="69"/>
    </location>
</feature>
<proteinExistence type="inferred from homology"/>
<feature type="transmembrane region" description="Helical" evidence="7">
    <location>
        <begin position="252"/>
        <end position="269"/>
    </location>
</feature>
<feature type="transmembrane region" description="Helical" evidence="7">
    <location>
        <begin position="313"/>
        <end position="334"/>
    </location>
</feature>
<evidence type="ECO:0000313" key="10">
    <source>
        <dbReference type="Proteomes" id="UP000180057"/>
    </source>
</evidence>
<evidence type="ECO:0000256" key="6">
    <source>
        <dbReference type="ARBA" id="ARBA00023136"/>
    </source>
</evidence>
<evidence type="ECO:0000313" key="9">
    <source>
        <dbReference type="EMBL" id="OIJ18848.1"/>
    </source>
</evidence>
<organism evidence="9 10">
    <name type="scientific">Anaerobacillus alkalidiazotrophicus</name>
    <dbReference type="NCBI Taxonomy" id="472963"/>
    <lineage>
        <taxon>Bacteria</taxon>
        <taxon>Bacillati</taxon>
        <taxon>Bacillota</taxon>
        <taxon>Bacilli</taxon>
        <taxon>Bacillales</taxon>
        <taxon>Bacillaceae</taxon>
        <taxon>Anaerobacillus</taxon>
    </lineage>
</organism>
<feature type="transmembrane region" description="Helical" evidence="7">
    <location>
        <begin position="125"/>
        <end position="142"/>
    </location>
</feature>
<keyword evidence="4 7" id="KW-0812">Transmembrane</keyword>
<evidence type="ECO:0000256" key="5">
    <source>
        <dbReference type="ARBA" id="ARBA00022989"/>
    </source>
</evidence>
<sequence>MNQTKTIKELYVLRSIACLSVVFLHAIGIGLSSIPTSQISHTAYVFWDSLNMLLYFSTPVFIFISEFLLAYSYRNKRIPSNFLKKRAKFLLVPFLFMAFFYAIPYATPLSEGVKKFLLNAVIGDYHGYFVLIIFQFYFLHLLSHKLFKKINPKIGLSISLFINVAYLSFFHFIDPLNIPFNNYIWERFYWIPFFGWFFYFTLGFYCGHYYESFIKLLVKYKVIILSAPIFTSAVLLFFYHSNLLMVHSSKRVDILLHATFVMFFIYYIAYHMKKIPTVFLTVSKYSFGIYLLHFFFILAFDYFYGFFSIKLGVSYIFILFFFSTSSSMATTFYVNKWRFGNYLVGQLPQKVKEQIEQNQDIKASNL</sequence>
<accession>A0A1S2M295</accession>
<feature type="transmembrane region" description="Helical" evidence="7">
    <location>
        <begin position="222"/>
        <end position="240"/>
    </location>
</feature>
<feature type="transmembrane region" description="Helical" evidence="7">
    <location>
        <begin position="188"/>
        <end position="210"/>
    </location>
</feature>
<evidence type="ECO:0000256" key="3">
    <source>
        <dbReference type="ARBA" id="ARBA00022475"/>
    </source>
</evidence>
<dbReference type="InterPro" id="IPR002656">
    <property type="entry name" value="Acyl_transf_3_dom"/>
</dbReference>
<keyword evidence="3" id="KW-1003">Cell membrane</keyword>
<feature type="transmembrane region" description="Helical" evidence="7">
    <location>
        <begin position="154"/>
        <end position="173"/>
    </location>
</feature>